<feature type="region of interest" description="Disordered" evidence="5">
    <location>
        <begin position="411"/>
        <end position="440"/>
    </location>
</feature>
<feature type="transmembrane region" description="Helical" evidence="6">
    <location>
        <begin position="286"/>
        <end position="311"/>
    </location>
</feature>
<sequence>MTSKRNMSCTCSPLSTKTLLVWLSWASTLASAVGTNQEQPPMMEAHTYLEPMEEVALNSHEPQQVILRPRRLSSSSENSHRIKPWLQENFPNPGRGGAAACHATKSYRICDPDGVLSTTALEKVETYLEEKKYIYGDLCRETSDEIHRHPESDQEKHQGLELQMGVALVQKMDLAPFGPPQGSDREDKAAETFARYVHDDWGVGIETDSCGGAGILLFLSIQDRAIYISRGAALETVLIDRRLDQVMENMKDLLRQSQYDDAILQALEDMRKYVEQGPPSLFENSLHLFTTMIFLVLWIGSILGTAVWGMWRDSRQRRDYARVASQLSEIDRARAEAMQGRYHATSCPICLEDFQAPAQEGGLVTEGSDGQPIKLLRCGHCMDETCWAEWINSGRGTITKCPICQQDIGGGHASNAGEAAQQRRQGGMPNNNNNMAVDNPLQREVNDRALQQEEDRIMRQHHRERNFRLARLGYRYPQIIRPNQIQRWTQPTYDGTLVRDPSFVQSNPAVRTAARSSGGGTRSSFGGSSSGGGRGGRW</sequence>
<dbReference type="SUPFAM" id="SSF57850">
    <property type="entry name" value="RING/U-box"/>
    <property type="match status" value="1"/>
</dbReference>
<protein>
    <submittedName>
        <fullName evidence="9">Zinc finger, C3HC4 type (RING finger)</fullName>
    </submittedName>
</protein>
<evidence type="ECO:0000313" key="9">
    <source>
        <dbReference type="EMBL" id="CAB9526200.1"/>
    </source>
</evidence>
<dbReference type="InterPro" id="IPR027370">
    <property type="entry name" value="Znf-RING_euk"/>
</dbReference>
<evidence type="ECO:0000256" key="7">
    <source>
        <dbReference type="SAM" id="SignalP"/>
    </source>
</evidence>
<dbReference type="SMART" id="SM00184">
    <property type="entry name" value="RING"/>
    <property type="match status" value="1"/>
</dbReference>
<evidence type="ECO:0000256" key="2">
    <source>
        <dbReference type="ARBA" id="ARBA00022771"/>
    </source>
</evidence>
<dbReference type="InterPro" id="IPR013083">
    <property type="entry name" value="Znf_RING/FYVE/PHD"/>
</dbReference>
<feature type="chain" id="PRO_5040499099" evidence="7">
    <location>
        <begin position="33"/>
        <end position="538"/>
    </location>
</feature>
<evidence type="ECO:0000256" key="6">
    <source>
        <dbReference type="SAM" id="Phobius"/>
    </source>
</evidence>
<dbReference type="Pfam" id="PF17175">
    <property type="entry name" value="MOLO1"/>
    <property type="match status" value="1"/>
</dbReference>
<dbReference type="OrthoDB" id="46682at2759"/>
<dbReference type="CDD" id="cd16448">
    <property type="entry name" value="RING-H2"/>
    <property type="match status" value="1"/>
</dbReference>
<name>A0A9N8ETQ5_9STRA</name>
<accession>A0A9N8ETQ5</accession>
<evidence type="ECO:0000256" key="3">
    <source>
        <dbReference type="ARBA" id="ARBA00022833"/>
    </source>
</evidence>
<dbReference type="InterPro" id="IPR033438">
    <property type="entry name" value="MOLO1"/>
</dbReference>
<evidence type="ECO:0000313" key="10">
    <source>
        <dbReference type="Proteomes" id="UP001153069"/>
    </source>
</evidence>
<dbReference type="Proteomes" id="UP001153069">
    <property type="component" value="Unassembled WGS sequence"/>
</dbReference>
<dbReference type="PROSITE" id="PS50089">
    <property type="entry name" value="ZF_RING_2"/>
    <property type="match status" value="1"/>
</dbReference>
<dbReference type="AlphaFoldDB" id="A0A9N8ETQ5"/>
<feature type="compositionally biased region" description="Gly residues" evidence="5">
    <location>
        <begin position="528"/>
        <end position="538"/>
    </location>
</feature>
<evidence type="ECO:0000256" key="1">
    <source>
        <dbReference type="ARBA" id="ARBA00022723"/>
    </source>
</evidence>
<keyword evidence="10" id="KW-1185">Reference proteome</keyword>
<dbReference type="GO" id="GO:0005892">
    <property type="term" value="C:acetylcholine-gated channel complex"/>
    <property type="evidence" value="ECO:0007669"/>
    <property type="project" value="InterPro"/>
</dbReference>
<feature type="region of interest" description="Disordered" evidence="5">
    <location>
        <begin position="508"/>
        <end position="538"/>
    </location>
</feature>
<keyword evidence="3" id="KW-0862">Zinc</keyword>
<proteinExistence type="predicted"/>
<gene>
    <name evidence="9" type="ORF">SEMRO_1794_G297920.1</name>
</gene>
<feature type="domain" description="RING-type" evidence="8">
    <location>
        <begin position="347"/>
        <end position="405"/>
    </location>
</feature>
<dbReference type="EMBL" id="CAICTM010001792">
    <property type="protein sequence ID" value="CAB9526200.1"/>
    <property type="molecule type" value="Genomic_DNA"/>
</dbReference>
<comment type="caution">
    <text evidence="9">The sequence shown here is derived from an EMBL/GenBank/DDBJ whole genome shotgun (WGS) entry which is preliminary data.</text>
</comment>
<dbReference type="Gene3D" id="3.10.310.50">
    <property type="match status" value="1"/>
</dbReference>
<evidence type="ECO:0000259" key="8">
    <source>
        <dbReference type="PROSITE" id="PS50089"/>
    </source>
</evidence>
<dbReference type="GO" id="GO:0008270">
    <property type="term" value="F:zinc ion binding"/>
    <property type="evidence" value="ECO:0007669"/>
    <property type="project" value="UniProtKB-KW"/>
</dbReference>
<keyword evidence="7" id="KW-0732">Signal</keyword>
<dbReference type="PANTHER" id="PTHR33748">
    <property type="entry name" value="PROTEIN CBG04600"/>
    <property type="match status" value="1"/>
</dbReference>
<dbReference type="PANTHER" id="PTHR33748:SF5">
    <property type="entry name" value="GROUND-LIKE DOMAIN-CONTAINING PROTEIN"/>
    <property type="match status" value="1"/>
</dbReference>
<organism evidence="9 10">
    <name type="scientific">Seminavis robusta</name>
    <dbReference type="NCBI Taxonomy" id="568900"/>
    <lineage>
        <taxon>Eukaryota</taxon>
        <taxon>Sar</taxon>
        <taxon>Stramenopiles</taxon>
        <taxon>Ochrophyta</taxon>
        <taxon>Bacillariophyta</taxon>
        <taxon>Bacillariophyceae</taxon>
        <taxon>Bacillariophycidae</taxon>
        <taxon>Naviculales</taxon>
        <taxon>Naviculaceae</taxon>
        <taxon>Seminavis</taxon>
    </lineage>
</organism>
<feature type="signal peptide" evidence="7">
    <location>
        <begin position="1"/>
        <end position="32"/>
    </location>
</feature>
<dbReference type="Pfam" id="PF13445">
    <property type="entry name" value="zf-RING_UBOX"/>
    <property type="match status" value="1"/>
</dbReference>
<evidence type="ECO:0000256" key="5">
    <source>
        <dbReference type="SAM" id="MobiDB-lite"/>
    </source>
</evidence>
<evidence type="ECO:0000256" key="4">
    <source>
        <dbReference type="PROSITE-ProRule" id="PRU00175"/>
    </source>
</evidence>
<keyword evidence="2 4" id="KW-0863">Zinc-finger</keyword>
<dbReference type="Gene3D" id="3.30.40.10">
    <property type="entry name" value="Zinc/RING finger domain, C3HC4 (zinc finger)"/>
    <property type="match status" value="1"/>
</dbReference>
<keyword evidence="1" id="KW-0479">Metal-binding</keyword>
<keyword evidence="6" id="KW-0812">Transmembrane</keyword>
<dbReference type="InterPro" id="IPR001841">
    <property type="entry name" value="Znf_RING"/>
</dbReference>
<reference evidence="9" key="1">
    <citation type="submission" date="2020-06" db="EMBL/GenBank/DDBJ databases">
        <authorList>
            <consortium name="Plant Systems Biology data submission"/>
        </authorList>
    </citation>
    <scope>NUCLEOTIDE SEQUENCE</scope>
    <source>
        <strain evidence="9">D6</strain>
    </source>
</reference>
<keyword evidence="6" id="KW-0472">Membrane</keyword>
<keyword evidence="6" id="KW-1133">Transmembrane helix</keyword>